<dbReference type="PROSITE" id="PS00211">
    <property type="entry name" value="ABC_TRANSPORTER_1"/>
    <property type="match status" value="1"/>
</dbReference>
<dbReference type="GO" id="GO:0005524">
    <property type="term" value="F:ATP binding"/>
    <property type="evidence" value="ECO:0007669"/>
    <property type="project" value="UniProtKB-KW"/>
</dbReference>
<protein>
    <submittedName>
        <fullName evidence="6">Dipeptide ABC transporter ATP-binding protein</fullName>
    </submittedName>
</protein>
<dbReference type="Pfam" id="PF00005">
    <property type="entry name" value="ABC_tran"/>
    <property type="match status" value="1"/>
</dbReference>
<dbReference type="Gene3D" id="3.40.50.300">
    <property type="entry name" value="P-loop containing nucleotide triphosphate hydrolases"/>
    <property type="match status" value="1"/>
</dbReference>
<dbReference type="GO" id="GO:0016887">
    <property type="term" value="F:ATP hydrolysis activity"/>
    <property type="evidence" value="ECO:0007669"/>
    <property type="project" value="InterPro"/>
</dbReference>
<dbReference type="EMBL" id="JAGYPN010000003">
    <property type="protein sequence ID" value="MBS4224158.1"/>
    <property type="molecule type" value="Genomic_DNA"/>
</dbReference>
<evidence type="ECO:0000259" key="5">
    <source>
        <dbReference type="PROSITE" id="PS50893"/>
    </source>
</evidence>
<evidence type="ECO:0000313" key="6">
    <source>
        <dbReference type="EMBL" id="MBS4224158.1"/>
    </source>
</evidence>
<accession>A0A942Z416</accession>
<keyword evidence="7" id="KW-1185">Reference proteome</keyword>
<dbReference type="Pfam" id="PF08352">
    <property type="entry name" value="oligo_HPY"/>
    <property type="match status" value="1"/>
</dbReference>
<dbReference type="PANTHER" id="PTHR43776">
    <property type="entry name" value="TRANSPORT ATP-BINDING PROTEIN"/>
    <property type="match status" value="1"/>
</dbReference>
<dbReference type="GO" id="GO:0015833">
    <property type="term" value="P:peptide transport"/>
    <property type="evidence" value="ECO:0007669"/>
    <property type="project" value="InterPro"/>
</dbReference>
<dbReference type="InterPro" id="IPR017871">
    <property type="entry name" value="ABC_transporter-like_CS"/>
</dbReference>
<proteinExistence type="inferred from homology"/>
<keyword evidence="4 6" id="KW-0067">ATP-binding</keyword>
<dbReference type="FunFam" id="3.40.50.300:FF:000016">
    <property type="entry name" value="Oligopeptide ABC transporter ATP-binding component"/>
    <property type="match status" value="1"/>
</dbReference>
<dbReference type="InterPro" id="IPR050319">
    <property type="entry name" value="ABC_transp_ATP-bind"/>
</dbReference>
<dbReference type="InterPro" id="IPR003439">
    <property type="entry name" value="ABC_transporter-like_ATP-bd"/>
</dbReference>
<comment type="similarity">
    <text evidence="1">Belongs to the ABC transporter superfamily.</text>
</comment>
<evidence type="ECO:0000256" key="3">
    <source>
        <dbReference type="ARBA" id="ARBA00022741"/>
    </source>
</evidence>
<comment type="caution">
    <text evidence="6">The sequence shown here is derived from an EMBL/GenBank/DDBJ whole genome shotgun (WGS) entry which is preliminary data.</text>
</comment>
<keyword evidence="3" id="KW-0547">Nucleotide-binding</keyword>
<keyword evidence="2" id="KW-0813">Transport</keyword>
<dbReference type="InterPro" id="IPR003593">
    <property type="entry name" value="AAA+_ATPase"/>
</dbReference>
<dbReference type="CDD" id="cd03257">
    <property type="entry name" value="ABC_NikE_OppD_transporters"/>
    <property type="match status" value="1"/>
</dbReference>
<dbReference type="GO" id="GO:0055085">
    <property type="term" value="P:transmembrane transport"/>
    <property type="evidence" value="ECO:0007669"/>
    <property type="project" value="UniProtKB-ARBA"/>
</dbReference>
<evidence type="ECO:0000256" key="4">
    <source>
        <dbReference type="ARBA" id="ARBA00022840"/>
    </source>
</evidence>
<dbReference type="NCBIfam" id="TIGR01727">
    <property type="entry name" value="oligo_HPY"/>
    <property type="match status" value="1"/>
</dbReference>
<dbReference type="SUPFAM" id="SSF52540">
    <property type="entry name" value="P-loop containing nucleoside triphosphate hydrolases"/>
    <property type="match status" value="1"/>
</dbReference>
<evidence type="ECO:0000256" key="2">
    <source>
        <dbReference type="ARBA" id="ARBA00022448"/>
    </source>
</evidence>
<dbReference type="SMART" id="SM00382">
    <property type="entry name" value="AAA"/>
    <property type="match status" value="1"/>
</dbReference>
<dbReference type="InterPro" id="IPR027417">
    <property type="entry name" value="P-loop_NTPase"/>
</dbReference>
<reference evidence="6 7" key="1">
    <citation type="submission" date="2021-05" db="EMBL/GenBank/DDBJ databases">
        <title>Novel Bacillus species.</title>
        <authorList>
            <person name="Liu G."/>
        </authorList>
    </citation>
    <scope>NUCLEOTIDE SEQUENCE [LARGE SCALE GENOMIC DNA]</scope>
    <source>
        <strain evidence="6 7">FJAT-49682</strain>
    </source>
</reference>
<dbReference type="Proteomes" id="UP000676456">
    <property type="component" value="Unassembled WGS sequence"/>
</dbReference>
<dbReference type="NCBIfam" id="NF008453">
    <property type="entry name" value="PRK11308.1"/>
    <property type="match status" value="1"/>
</dbReference>
<organism evidence="6 7">
    <name type="scientific">Lederbergia citrea</name>
    <dbReference type="NCBI Taxonomy" id="2833581"/>
    <lineage>
        <taxon>Bacteria</taxon>
        <taxon>Bacillati</taxon>
        <taxon>Bacillota</taxon>
        <taxon>Bacilli</taxon>
        <taxon>Bacillales</taxon>
        <taxon>Bacillaceae</taxon>
        <taxon>Lederbergia</taxon>
    </lineage>
</organism>
<dbReference type="AlphaFoldDB" id="A0A942Z416"/>
<evidence type="ECO:0000256" key="1">
    <source>
        <dbReference type="ARBA" id="ARBA00005417"/>
    </source>
</evidence>
<dbReference type="RefSeq" id="WP_213099197.1">
    <property type="nucleotide sequence ID" value="NZ_JAGYPN010000003.1"/>
</dbReference>
<name>A0A942Z416_9BACI</name>
<dbReference type="PROSITE" id="PS50893">
    <property type="entry name" value="ABC_TRANSPORTER_2"/>
    <property type="match status" value="1"/>
</dbReference>
<evidence type="ECO:0000313" key="7">
    <source>
        <dbReference type="Proteomes" id="UP000676456"/>
    </source>
</evidence>
<dbReference type="InterPro" id="IPR013563">
    <property type="entry name" value="Oligopep_ABC_C"/>
</dbReference>
<gene>
    <name evidence="6" type="ORF">KHA91_15665</name>
</gene>
<feature type="domain" description="ABC transporter" evidence="5">
    <location>
        <begin position="14"/>
        <end position="265"/>
    </location>
</feature>
<sequence length="330" mass="37288">MSVVEKPQQQQPLLEVKGLKKYFSAGGTGFLNKDQKFVKAVDDLSFYVNEGETLGIVGESGCGKSTMGRAILQLQKPTEGKVLFQGKDISKFNARQIRELRKDIQIIFQDPFGSLNQRMTVGSMLSEIVRVHKIVPKKEELKYIQQLLQDVGLNPEHYWRYPHEFSGGQRQRISIARALAVQPKLIVCDEAVSALDVSVQAQVLNLLQKLKKEYQLTYIFISHDLSVVKHISDRVGVMYLGKMMELSDKHMIYENPLHPYTKALFSAIPEVSAEVKKQRVILKGDVPSPLDVPSGCCFHTRCPLATEKCKVDIPAFKEVDQKHFVACHYA</sequence>